<dbReference type="Pfam" id="PF00582">
    <property type="entry name" value="Usp"/>
    <property type="match status" value="2"/>
</dbReference>
<dbReference type="EMBL" id="AP025516">
    <property type="protein sequence ID" value="BDD87977.1"/>
    <property type="molecule type" value="Genomic_DNA"/>
</dbReference>
<organism evidence="6 7">
    <name type="scientific">Desulfofustis limnaeus</name>
    <dbReference type="NCBI Taxonomy" id="2740163"/>
    <lineage>
        <taxon>Bacteria</taxon>
        <taxon>Pseudomonadati</taxon>
        <taxon>Thermodesulfobacteriota</taxon>
        <taxon>Desulfobulbia</taxon>
        <taxon>Desulfobulbales</taxon>
        <taxon>Desulfocapsaceae</taxon>
        <taxon>Desulfofustis</taxon>
    </lineage>
</organism>
<evidence type="ECO:0000313" key="7">
    <source>
        <dbReference type="Proteomes" id="UP000830055"/>
    </source>
</evidence>
<keyword evidence="3" id="KW-0963">Cytoplasm</keyword>
<keyword evidence="7" id="KW-1185">Reference proteome</keyword>
<dbReference type="RefSeq" id="WP_284151375.1">
    <property type="nucleotide sequence ID" value="NZ_AP025516.1"/>
</dbReference>
<sequence>MKRFKNILYLNESSVDQTSALERAVSLAQNNQANLTVVDVIPPPPFPVGIGLFPGDLPVDEQPGTEESDRRAMLESMLGPYSERLKIRIEVLVGRVYLEAIGAVLKNGYDLLIKPAENPSWTNRLFGSDDLHLLRKCPCPVWLIRMPEKPLYSTILAAVDFDLYTPNPAEQELNREVLSLAASLALSDFASLHIVHAWEALGKKSITSRGGVSPSGLTNYVEREYERHKGEFLRLLEQLRGWMGDEGYEYLSPSLHLPQGSAKKAIPEVAATLRADIVVMGTVARTGISGLFIGNTAETILDQLTCSVLAIKPPGFVTPVHVDR</sequence>
<gene>
    <name evidence="6" type="ORF">DPPLL_23420</name>
</gene>
<dbReference type="SUPFAM" id="SSF52402">
    <property type="entry name" value="Adenine nucleotide alpha hydrolases-like"/>
    <property type="match status" value="2"/>
</dbReference>
<dbReference type="PRINTS" id="PR01438">
    <property type="entry name" value="UNVRSLSTRESS"/>
</dbReference>
<dbReference type="PANTHER" id="PTHR47892">
    <property type="entry name" value="UNIVERSAL STRESS PROTEIN E"/>
    <property type="match status" value="1"/>
</dbReference>
<feature type="domain" description="UspA" evidence="5">
    <location>
        <begin position="153"/>
        <end position="312"/>
    </location>
</feature>
<evidence type="ECO:0000313" key="6">
    <source>
        <dbReference type="EMBL" id="BDD87977.1"/>
    </source>
</evidence>
<evidence type="ECO:0000259" key="5">
    <source>
        <dbReference type="Pfam" id="PF00582"/>
    </source>
</evidence>
<proteinExistence type="inferred from homology"/>
<comment type="similarity">
    <text evidence="2">Belongs to the universal stress protein A family.</text>
</comment>
<evidence type="ECO:0000256" key="2">
    <source>
        <dbReference type="ARBA" id="ARBA00008791"/>
    </source>
</evidence>
<evidence type="ECO:0000256" key="1">
    <source>
        <dbReference type="ARBA" id="ARBA00004496"/>
    </source>
</evidence>
<evidence type="ECO:0000256" key="3">
    <source>
        <dbReference type="ARBA" id="ARBA00022490"/>
    </source>
</evidence>
<dbReference type="Proteomes" id="UP000830055">
    <property type="component" value="Chromosome"/>
</dbReference>
<accession>A0ABN6M944</accession>
<dbReference type="InterPro" id="IPR006016">
    <property type="entry name" value="UspA"/>
</dbReference>
<feature type="domain" description="UspA" evidence="5">
    <location>
        <begin position="4"/>
        <end position="145"/>
    </location>
</feature>
<dbReference type="InterPro" id="IPR006015">
    <property type="entry name" value="Universal_stress_UspA"/>
</dbReference>
<reference evidence="6 7" key="1">
    <citation type="submission" date="2022-01" db="EMBL/GenBank/DDBJ databases">
        <title>Desulfofustis limnae sp. nov., a novel mesophilic sulfate-reducing bacterium isolated from marsh soil.</title>
        <authorList>
            <person name="Watanabe M."/>
            <person name="Takahashi A."/>
            <person name="Kojima H."/>
            <person name="Fukui M."/>
        </authorList>
    </citation>
    <scope>NUCLEOTIDE SEQUENCE [LARGE SCALE GENOMIC DNA]</scope>
    <source>
        <strain evidence="6 7">PPLL</strain>
    </source>
</reference>
<dbReference type="PANTHER" id="PTHR47892:SF1">
    <property type="entry name" value="UNIVERSAL STRESS PROTEIN E"/>
    <property type="match status" value="1"/>
</dbReference>
<dbReference type="Gene3D" id="3.40.50.12370">
    <property type="match status" value="1"/>
</dbReference>
<comment type="subcellular location">
    <subcellularLocation>
        <location evidence="1">Cytoplasm</location>
    </subcellularLocation>
</comment>
<name>A0ABN6M944_9BACT</name>
<evidence type="ECO:0000256" key="4">
    <source>
        <dbReference type="ARBA" id="ARBA00037131"/>
    </source>
</evidence>
<comment type="function">
    <text evidence="4">Required for resistance to DNA-damaging agents.</text>
</comment>
<protein>
    <submittedName>
        <fullName evidence="6">Universal stress protein</fullName>
    </submittedName>
</protein>